<keyword evidence="2" id="KW-1185">Reference proteome</keyword>
<accession>A0A182QZL0</accession>
<dbReference type="Pfam" id="PF06477">
    <property type="entry name" value="DUF1091"/>
    <property type="match status" value="1"/>
</dbReference>
<name>A0A182QZL0_9DIPT</name>
<dbReference type="EnsemblMetazoa" id="AFAF020032-RA">
    <property type="protein sequence ID" value="AFAF020032-PA"/>
    <property type="gene ID" value="AFAF020032"/>
</dbReference>
<dbReference type="EMBL" id="AXCN02001466">
    <property type="status" value="NOT_ANNOTATED_CDS"/>
    <property type="molecule type" value="Genomic_DNA"/>
</dbReference>
<organism evidence="1 2">
    <name type="scientific">Anopheles farauti</name>
    <dbReference type="NCBI Taxonomy" id="69004"/>
    <lineage>
        <taxon>Eukaryota</taxon>
        <taxon>Metazoa</taxon>
        <taxon>Ecdysozoa</taxon>
        <taxon>Arthropoda</taxon>
        <taxon>Hexapoda</taxon>
        <taxon>Insecta</taxon>
        <taxon>Pterygota</taxon>
        <taxon>Neoptera</taxon>
        <taxon>Endopterygota</taxon>
        <taxon>Diptera</taxon>
        <taxon>Nematocera</taxon>
        <taxon>Culicoidea</taxon>
        <taxon>Culicidae</taxon>
        <taxon>Anophelinae</taxon>
        <taxon>Anopheles</taxon>
    </lineage>
</organism>
<dbReference type="VEuPathDB" id="VectorBase:AFAF020032"/>
<dbReference type="Proteomes" id="UP000075886">
    <property type="component" value="Unassembled WGS sequence"/>
</dbReference>
<reference evidence="1" key="2">
    <citation type="submission" date="2020-05" db="UniProtKB">
        <authorList>
            <consortium name="EnsemblMetazoa"/>
        </authorList>
    </citation>
    <scope>IDENTIFICATION</scope>
    <source>
        <strain evidence="1">FAR1</strain>
    </source>
</reference>
<dbReference type="AlphaFoldDB" id="A0A182QZL0"/>
<evidence type="ECO:0000313" key="1">
    <source>
        <dbReference type="EnsemblMetazoa" id="AFAF020032-PA"/>
    </source>
</evidence>
<proteinExistence type="predicted"/>
<dbReference type="PANTHER" id="PTHR20898">
    <property type="entry name" value="DAEDALUS ON 3-RELATED-RELATED"/>
    <property type="match status" value="1"/>
</dbReference>
<dbReference type="InterPro" id="IPR010512">
    <property type="entry name" value="DUF1091"/>
</dbReference>
<dbReference type="PANTHER" id="PTHR20898:SF0">
    <property type="entry name" value="DAEDALUS ON 3-RELATED"/>
    <property type="match status" value="1"/>
</dbReference>
<reference evidence="2" key="1">
    <citation type="submission" date="2014-01" db="EMBL/GenBank/DDBJ databases">
        <title>The Genome Sequence of Anopheles farauti FAR1 (V2).</title>
        <authorList>
            <consortium name="The Broad Institute Genomics Platform"/>
            <person name="Neafsey D.E."/>
            <person name="Besansky N."/>
            <person name="Howell P."/>
            <person name="Walton C."/>
            <person name="Young S.K."/>
            <person name="Zeng Q."/>
            <person name="Gargeya S."/>
            <person name="Fitzgerald M."/>
            <person name="Haas B."/>
            <person name="Abouelleil A."/>
            <person name="Allen A.W."/>
            <person name="Alvarado L."/>
            <person name="Arachchi H.M."/>
            <person name="Berlin A.M."/>
            <person name="Chapman S.B."/>
            <person name="Gainer-Dewar J."/>
            <person name="Goldberg J."/>
            <person name="Griggs A."/>
            <person name="Gujja S."/>
            <person name="Hansen M."/>
            <person name="Howarth C."/>
            <person name="Imamovic A."/>
            <person name="Ireland A."/>
            <person name="Larimer J."/>
            <person name="McCowan C."/>
            <person name="Murphy C."/>
            <person name="Pearson M."/>
            <person name="Poon T.W."/>
            <person name="Priest M."/>
            <person name="Roberts A."/>
            <person name="Saif S."/>
            <person name="Shea T."/>
            <person name="Sisk P."/>
            <person name="Sykes S."/>
            <person name="Wortman J."/>
            <person name="Nusbaum C."/>
            <person name="Birren B."/>
        </authorList>
    </citation>
    <scope>NUCLEOTIDE SEQUENCE [LARGE SCALE GENOMIC DNA]</scope>
    <source>
        <strain evidence="2">FAR1</strain>
    </source>
</reference>
<evidence type="ECO:0000313" key="2">
    <source>
        <dbReference type="Proteomes" id="UP000075886"/>
    </source>
</evidence>
<protein>
    <submittedName>
        <fullName evidence="1">Uncharacterized protein</fullName>
    </submittedName>
</protein>
<sequence length="264" mass="29897">MVPNCNTTSVKPYSIRITKYLCVGIPYERTTVNYCKTVLRRNQPTILNVSVNVPEVLNYIWVTVKLYYKFRTFQPFLIDMEQEGCEYIKNRPVIPLTDYIYEIFQKSVPDLSSPCPHGNKTYKIETEFKEEYAPKSVPAVGWLCGETLAYWCPNQSRIKVRLDQLGELRCCGGSSVFQEMEPFATQPQQGHNWPTSARSVGWSMSSLPKGYSHKCCRGGVYSCSHGRSWVSGGKAPAPVAPYRLTSVCRRRAGACRVPICCGNM</sequence>